<proteinExistence type="inferred from homology"/>
<evidence type="ECO:0000259" key="5">
    <source>
        <dbReference type="SMART" id="SM00872"/>
    </source>
</evidence>
<dbReference type="Pfam" id="PF09261">
    <property type="entry name" value="Alpha-mann_mid"/>
    <property type="match status" value="1"/>
</dbReference>
<dbReference type="PANTHER" id="PTHR46017:SF2">
    <property type="entry name" value="MANNOSYLGLYCERATE HYDROLASE"/>
    <property type="match status" value="1"/>
</dbReference>
<keyword evidence="2" id="KW-0479">Metal-binding</keyword>
<dbReference type="SMART" id="SM00872">
    <property type="entry name" value="Alpha-mann_mid"/>
    <property type="match status" value="1"/>
</dbReference>
<dbReference type="InterPro" id="IPR000602">
    <property type="entry name" value="Glyco_hydro_38_N"/>
</dbReference>
<dbReference type="SUPFAM" id="SSF74650">
    <property type="entry name" value="Galactose mutarotase-like"/>
    <property type="match status" value="1"/>
</dbReference>
<accession>A0ABY7X0I4</accession>
<sequence length="830" mass="94645">MKQVHVLNHTHWDREWYESFESFRFKLTEGLRYVVDRLEAGQFDNFFLDGQTIVLDDYREVVSVDEYEQLVEWIRAGKIEVGPWYLLADEFLVAGEALIQNLKIGTKLARELGSKHDIGYLPDTFGHIGQMPQILEQFGIGHAILWRGAVSDSFENTWVAPNGSHVKTFVLPLFEGYYQTFLKHEAFQKEMDDYLTRNEPFVKSGHYLVMNGADHTFTAPDIKDRLNAVDLPVRQSLMSDYTDAVATHRPTATIHGEQRDPSKIFILPGVLSTRTYLKRDNQLVEDEALNTLGFLNAFLGTETRNDSFREYVWKLILQNQPHDSICGCSIDAVHDEMETRSARALAAMRQFEQTQLDKHYPAPYFGEGYNNQLVVISTVPVKRMLPVETTIRIPKRLDLGHISLSMNGGPIEIDVLRREEKEVFLRHILAEPHYDEYVEYDVVFSIPVEGAGAYVCEIERVEEAVTPLAQTEDVIENAFYKIETNDQGLTITDVVSGTRYPGQHVVYSSLDAGDTYNYSPPLEDCLSKATLLHATVERGQSHQTMCLEFTLTIPASLDDSRQKGSEQMVTMPIMTTVTLYEHDPLIRFKTTVDNKAQDHKLRVAFDVGTCEVTTADTAFDWNERETMRDKRFDAEKNEECVMAQAPTYSFVQANAHTLVHRGLQEYVVSTYDDRDVVELTMLRAVGWLSRRDLRTRGNGAGPGFEVPGAQCLRTDTFEYGLVLNRENESATHITSFRRRPIVHQTRAATPRHWFTMTGGVFSSVTGIEPNVSEIRLYNPTRERVPITMTFEQQVTLERVTLTGDVIEQVDAAFTVRPKDIVTIRVTSEEK</sequence>
<dbReference type="InterPro" id="IPR011330">
    <property type="entry name" value="Glyco_hydro/deAcase_b/a-brl"/>
</dbReference>
<evidence type="ECO:0000256" key="2">
    <source>
        <dbReference type="ARBA" id="ARBA00022723"/>
    </source>
</evidence>
<evidence type="ECO:0000256" key="4">
    <source>
        <dbReference type="ARBA" id="ARBA00023295"/>
    </source>
</evidence>
<dbReference type="PANTHER" id="PTHR46017">
    <property type="entry name" value="ALPHA-MANNOSIDASE 2C1"/>
    <property type="match status" value="1"/>
</dbReference>
<dbReference type="InterPro" id="IPR015341">
    <property type="entry name" value="Glyco_hydro_38_cen"/>
</dbReference>
<dbReference type="Gene3D" id="2.70.98.30">
    <property type="entry name" value="Golgi alpha-mannosidase II, domain 4"/>
    <property type="match status" value="1"/>
</dbReference>
<keyword evidence="3 6" id="KW-0378">Hydrolase</keyword>
<reference evidence="6 7" key="1">
    <citation type="submission" date="2023-02" db="EMBL/GenBank/DDBJ databases">
        <title>A bacterium isolated from plastisphere.</title>
        <authorList>
            <person name="Sun Y."/>
        </authorList>
    </citation>
    <scope>NUCLEOTIDE SEQUENCE [LARGE SCALE GENOMIC DNA]</scope>
    <source>
        <strain evidence="7">a-1</strain>
    </source>
</reference>
<keyword evidence="7" id="KW-1185">Reference proteome</keyword>
<dbReference type="Proteomes" id="UP001213680">
    <property type="component" value="Chromosome"/>
</dbReference>
<dbReference type="InterPro" id="IPR037094">
    <property type="entry name" value="Glyco_hydro_38_cen_sf"/>
</dbReference>
<evidence type="ECO:0000256" key="3">
    <source>
        <dbReference type="ARBA" id="ARBA00022801"/>
    </source>
</evidence>
<dbReference type="EMBL" id="CP118099">
    <property type="protein sequence ID" value="WDH75436.1"/>
    <property type="molecule type" value="Genomic_DNA"/>
</dbReference>
<dbReference type="Gene3D" id="1.20.1270.50">
    <property type="entry name" value="Glycoside hydrolase family 38, central domain"/>
    <property type="match status" value="1"/>
</dbReference>
<dbReference type="InterPro" id="IPR028995">
    <property type="entry name" value="Glyco_hydro_57/38_cen_sf"/>
</dbReference>
<evidence type="ECO:0000256" key="1">
    <source>
        <dbReference type="ARBA" id="ARBA00009792"/>
    </source>
</evidence>
<organism evidence="6 7">
    <name type="scientific">Exiguobacterium marinum</name>
    <dbReference type="NCBI Taxonomy" id="273528"/>
    <lineage>
        <taxon>Bacteria</taxon>
        <taxon>Bacillati</taxon>
        <taxon>Bacillota</taxon>
        <taxon>Bacilli</taxon>
        <taxon>Bacillales</taxon>
        <taxon>Bacillales Family XII. Incertae Sedis</taxon>
        <taxon>Exiguobacterium</taxon>
    </lineage>
</organism>
<dbReference type="InterPro" id="IPR011013">
    <property type="entry name" value="Gal_mutarotase_sf_dom"/>
</dbReference>
<keyword evidence="4" id="KW-0326">Glycosidase</keyword>
<protein>
    <submittedName>
        <fullName evidence="6">Glycoside hydrolase family 38 C-terminal domain-containing protein</fullName>
    </submittedName>
</protein>
<name>A0ABY7X0I4_9BACL</name>
<dbReference type="Gene3D" id="3.20.110.10">
    <property type="entry name" value="Glycoside hydrolase 38, N terminal domain"/>
    <property type="match status" value="1"/>
</dbReference>
<gene>
    <name evidence="6" type="ORF">PTI97_11470</name>
</gene>
<dbReference type="RefSeq" id="WP_026825196.1">
    <property type="nucleotide sequence ID" value="NZ_CP118099.1"/>
</dbReference>
<evidence type="ECO:0000313" key="6">
    <source>
        <dbReference type="EMBL" id="WDH75436.1"/>
    </source>
</evidence>
<dbReference type="SUPFAM" id="SSF88713">
    <property type="entry name" value="Glycoside hydrolase/deacetylase"/>
    <property type="match status" value="1"/>
</dbReference>
<dbReference type="Pfam" id="PF01074">
    <property type="entry name" value="Glyco_hydro_38N"/>
    <property type="match status" value="1"/>
</dbReference>
<dbReference type="GO" id="GO:0016787">
    <property type="term" value="F:hydrolase activity"/>
    <property type="evidence" value="ECO:0007669"/>
    <property type="project" value="UniProtKB-KW"/>
</dbReference>
<comment type="similarity">
    <text evidence="1">Belongs to the glycosyl hydrolase 38 family.</text>
</comment>
<dbReference type="InterPro" id="IPR027291">
    <property type="entry name" value="Glyco_hydro_38_N_sf"/>
</dbReference>
<evidence type="ECO:0000313" key="7">
    <source>
        <dbReference type="Proteomes" id="UP001213680"/>
    </source>
</evidence>
<dbReference type="SUPFAM" id="SSF88688">
    <property type="entry name" value="Families 57/38 glycoside transferase middle domain"/>
    <property type="match status" value="1"/>
</dbReference>
<dbReference type="Pfam" id="PF07748">
    <property type="entry name" value="Glyco_hydro_38C"/>
    <property type="match status" value="1"/>
</dbReference>
<feature type="domain" description="Glycoside hydrolase family 38 central" evidence="5">
    <location>
        <begin position="270"/>
        <end position="341"/>
    </location>
</feature>
<dbReference type="InterPro" id="IPR011682">
    <property type="entry name" value="Glyco_hydro_38_C"/>
</dbReference>